<feature type="transmembrane region" description="Helical" evidence="9">
    <location>
        <begin position="318"/>
        <end position="339"/>
    </location>
</feature>
<feature type="transmembrane region" description="Helical" evidence="9">
    <location>
        <begin position="242"/>
        <end position="263"/>
    </location>
</feature>
<dbReference type="PANTHER" id="PTHR22926">
    <property type="entry name" value="PHOSPHO-N-ACETYLMURAMOYL-PENTAPEPTIDE-TRANSFERASE"/>
    <property type="match status" value="1"/>
</dbReference>
<dbReference type="AlphaFoldDB" id="A0A1T5ISP0"/>
<feature type="binding site" evidence="7">
    <location>
        <position position="153"/>
    </location>
    <ligand>
        <name>Mg(2+)</name>
        <dbReference type="ChEBI" id="CHEBI:18420"/>
    </ligand>
</feature>
<dbReference type="OrthoDB" id="9803238at2"/>
<evidence type="ECO:0000256" key="7">
    <source>
        <dbReference type="PIRSR" id="PIRSR600715-1"/>
    </source>
</evidence>
<dbReference type="RefSeq" id="WP_079722634.1">
    <property type="nucleotide sequence ID" value="NZ_BMCL01000003.1"/>
</dbReference>
<feature type="transmembrane region" description="Helical" evidence="9">
    <location>
        <begin position="72"/>
        <end position="89"/>
    </location>
</feature>
<keyword evidence="7" id="KW-0479">Metal-binding</keyword>
<dbReference type="SUPFAM" id="SSF53756">
    <property type="entry name" value="UDP-Glycosyltransferase/glycogen phosphorylase"/>
    <property type="match status" value="1"/>
</dbReference>
<keyword evidence="12" id="KW-1185">Reference proteome</keyword>
<evidence type="ECO:0000256" key="3">
    <source>
        <dbReference type="ARBA" id="ARBA00022679"/>
    </source>
</evidence>
<accession>A0A1T5ISP0</accession>
<feature type="transmembrane region" description="Helical" evidence="9">
    <location>
        <begin position="293"/>
        <end position="312"/>
    </location>
</feature>
<comment type="subcellular location">
    <subcellularLocation>
        <location evidence="1">Cell membrane</location>
        <topology evidence="1">Multi-pass membrane protein</topology>
    </subcellularLocation>
</comment>
<evidence type="ECO:0000256" key="9">
    <source>
        <dbReference type="SAM" id="Phobius"/>
    </source>
</evidence>
<protein>
    <submittedName>
        <fullName evidence="11">UDP-N-acetylglucosamine 2-epimerase/undecaprenyl-phosphate alpha-N-acetylglucosaminyl 1-phosphatetransferase,TIGR02380</fullName>
    </submittedName>
</protein>
<evidence type="ECO:0000256" key="4">
    <source>
        <dbReference type="ARBA" id="ARBA00022692"/>
    </source>
</evidence>
<dbReference type="Pfam" id="PF02350">
    <property type="entry name" value="Epimerase_2"/>
    <property type="match status" value="1"/>
</dbReference>
<dbReference type="STRING" id="428993.SAMN06296058_0203"/>
<dbReference type="GO" id="GO:0016853">
    <property type="term" value="F:isomerase activity"/>
    <property type="evidence" value="ECO:0007669"/>
    <property type="project" value="UniProtKB-KW"/>
</dbReference>
<feature type="binding site" evidence="7">
    <location>
        <position position="217"/>
    </location>
    <ligand>
        <name>Mg(2+)</name>
        <dbReference type="ChEBI" id="CHEBI:18420"/>
    </ligand>
</feature>
<gene>
    <name evidence="11" type="ORF">SAMN06296058_0203</name>
</gene>
<dbReference type="GO" id="GO:0046872">
    <property type="term" value="F:metal ion binding"/>
    <property type="evidence" value="ECO:0007669"/>
    <property type="project" value="UniProtKB-KW"/>
</dbReference>
<dbReference type="InterPro" id="IPR003331">
    <property type="entry name" value="UDP_GlcNAc_Epimerase_2_dom"/>
</dbReference>
<evidence type="ECO:0000256" key="2">
    <source>
        <dbReference type="ARBA" id="ARBA00022475"/>
    </source>
</evidence>
<keyword evidence="6 9" id="KW-0472">Membrane</keyword>
<evidence type="ECO:0000313" key="12">
    <source>
        <dbReference type="Proteomes" id="UP000190341"/>
    </source>
</evidence>
<evidence type="ECO:0000256" key="5">
    <source>
        <dbReference type="ARBA" id="ARBA00022989"/>
    </source>
</evidence>
<comment type="similarity">
    <text evidence="8">Belongs to the UDP-N-acetylglucosamine 2-epimerase family.</text>
</comment>
<dbReference type="CDD" id="cd06853">
    <property type="entry name" value="GT_WecA_like"/>
    <property type="match status" value="1"/>
</dbReference>
<feature type="transmembrane region" description="Helical" evidence="9">
    <location>
        <begin position="47"/>
        <end position="66"/>
    </location>
</feature>
<dbReference type="PANTHER" id="PTHR22926:SF3">
    <property type="entry name" value="UNDECAPRENYL-PHOSPHATE ALPHA-N-ACETYLGLUCOSAMINYL 1-PHOSPHATE TRANSFERASE"/>
    <property type="match status" value="1"/>
</dbReference>
<proteinExistence type="inferred from homology"/>
<organism evidence="11 12">
    <name type="scientific">Pseudoxanthomonas indica</name>
    <dbReference type="NCBI Taxonomy" id="428993"/>
    <lineage>
        <taxon>Bacteria</taxon>
        <taxon>Pseudomonadati</taxon>
        <taxon>Pseudomonadota</taxon>
        <taxon>Gammaproteobacteria</taxon>
        <taxon>Lysobacterales</taxon>
        <taxon>Lysobacteraceae</taxon>
        <taxon>Pseudoxanthomonas</taxon>
    </lineage>
</organism>
<feature type="transmembrane region" description="Helical" evidence="9">
    <location>
        <begin position="6"/>
        <end position="27"/>
    </location>
</feature>
<dbReference type="GO" id="GO:0005886">
    <property type="term" value="C:plasma membrane"/>
    <property type="evidence" value="ECO:0007669"/>
    <property type="project" value="UniProtKB-SubCell"/>
</dbReference>
<keyword evidence="7" id="KW-0460">Magnesium</keyword>
<feature type="transmembrane region" description="Helical" evidence="9">
    <location>
        <begin position="214"/>
        <end position="236"/>
    </location>
</feature>
<dbReference type="GO" id="GO:0016780">
    <property type="term" value="F:phosphotransferase activity, for other substituted phosphate groups"/>
    <property type="evidence" value="ECO:0007669"/>
    <property type="project" value="InterPro"/>
</dbReference>
<feature type="transmembrane region" description="Helical" evidence="9">
    <location>
        <begin position="101"/>
        <end position="119"/>
    </location>
</feature>
<keyword evidence="5 9" id="KW-1133">Transmembrane helix</keyword>
<feature type="domain" description="UDP-N-acetylglucosamine 2-epimerase" evidence="10">
    <location>
        <begin position="460"/>
        <end position="730"/>
    </location>
</feature>
<comment type="cofactor">
    <cofactor evidence="7">
        <name>Mg(2+)</name>
        <dbReference type="ChEBI" id="CHEBI:18420"/>
    </cofactor>
</comment>
<dbReference type="GO" id="GO:0044038">
    <property type="term" value="P:cell wall macromolecule biosynthetic process"/>
    <property type="evidence" value="ECO:0007669"/>
    <property type="project" value="TreeGrafter"/>
</dbReference>
<dbReference type="InterPro" id="IPR000715">
    <property type="entry name" value="Glycosyl_transferase_4"/>
</dbReference>
<keyword evidence="3 11" id="KW-0808">Transferase</keyword>
<keyword evidence="8" id="KW-0413">Isomerase</keyword>
<reference evidence="11 12" key="1">
    <citation type="submission" date="2017-02" db="EMBL/GenBank/DDBJ databases">
        <authorList>
            <person name="Peterson S.W."/>
        </authorList>
    </citation>
    <scope>NUCLEOTIDE SEQUENCE [LARGE SCALE GENOMIC DNA]</scope>
    <source>
        <strain evidence="11 12">P15</strain>
    </source>
</reference>
<evidence type="ECO:0000313" key="11">
    <source>
        <dbReference type="EMBL" id="SKC42135.1"/>
    </source>
</evidence>
<dbReference type="Pfam" id="PF00953">
    <property type="entry name" value="Glycos_transf_4"/>
    <property type="match status" value="1"/>
</dbReference>
<feature type="transmembrane region" description="Helical" evidence="9">
    <location>
        <begin position="131"/>
        <end position="151"/>
    </location>
</feature>
<dbReference type="EMBL" id="FUZV01000001">
    <property type="protein sequence ID" value="SKC42135.1"/>
    <property type="molecule type" value="Genomic_DNA"/>
</dbReference>
<feature type="transmembrane region" description="Helical" evidence="9">
    <location>
        <begin position="182"/>
        <end position="202"/>
    </location>
</feature>
<dbReference type="GO" id="GO:0009103">
    <property type="term" value="P:lipopolysaccharide biosynthetic process"/>
    <property type="evidence" value="ECO:0007669"/>
    <property type="project" value="TreeGrafter"/>
</dbReference>
<keyword evidence="4 9" id="KW-0812">Transmembrane</keyword>
<sequence length="784" mass="83026">MEHPRIIAASAIALAVTLFAIFSMRPWARKVGLVDKPDLRKQHNGRVPLIGGICFFIGTLVGLGYLGYLDRFVMSLMVGGALIVAVGVADDVANLSVRTRLFTESAIVGLVILSTGYYVDNFGGLLPADHFRIGIIGIPLTIFAVIGLINAFNMLDGIDGLAASVAMVCIAAVLMYDRAGWAFVGVMFMLQILFAALIPYILVNLGWPDGRKVFMGDAGSTMIGFLLGWSLIYLSHSRVGRLAPVDVLWCVALPVMDTLAVMYRRMRLGRSPFGADRQHLHHLMIDAGLPSRLTLVLIVSGGALLALIGYLLRSVPDPLNLAAFVAATVLYVLGLPRLLDLRKRGFVWRPSALWHARQPLAAHLGASAARGSLIASGEDHEPYPHPAHGAIAPVRALCLVAATPESFGVAPIAQRLNADARFDASVCLSDVPGVDGEAALKLFGLHADGRLTGEGGAEAMAAGVRELFQQVKPDVVLVPGNAPASFALSLAAHAEDVPVVCVDADSPAAAPSHWPNDASRRIVQSLAALHIAASEGTGQRLLLEGVPAERVMVQDAISSQALHAGIQSLRQQPALGRALDKRFPFLREGHGLLLVLTAPPVETAPGEPAVDNESAVAEALEMVARRRPDLDILWAMDRTPPSTSPAEALRAFANVHIAEVADYLAWIHLLDRAQLILAGPGLPCESRLLGKPVLLAREDGDGDVLDDHGCTVIGVSPVTIAGRVLSVLSNEPEALNAMQVAAAERPTDTSSGVLDALLRLHGGDVAAEGESEPHPLAYGVRQAS</sequence>
<name>A0A1T5ISP0_9GAMM</name>
<keyword evidence="2" id="KW-1003">Cell membrane</keyword>
<feature type="transmembrane region" description="Helical" evidence="9">
    <location>
        <begin position="158"/>
        <end position="176"/>
    </location>
</feature>
<evidence type="ECO:0000256" key="6">
    <source>
        <dbReference type="ARBA" id="ARBA00023136"/>
    </source>
</evidence>
<dbReference type="Gene3D" id="3.40.50.2000">
    <property type="entry name" value="Glycogen Phosphorylase B"/>
    <property type="match status" value="2"/>
</dbReference>
<evidence type="ECO:0000259" key="10">
    <source>
        <dbReference type="Pfam" id="PF02350"/>
    </source>
</evidence>
<evidence type="ECO:0000256" key="8">
    <source>
        <dbReference type="RuleBase" id="RU003513"/>
    </source>
</evidence>
<evidence type="ECO:0000256" key="1">
    <source>
        <dbReference type="ARBA" id="ARBA00004651"/>
    </source>
</evidence>
<dbReference type="Proteomes" id="UP000190341">
    <property type="component" value="Unassembled WGS sequence"/>
</dbReference>
<dbReference type="GO" id="GO:0071555">
    <property type="term" value="P:cell wall organization"/>
    <property type="evidence" value="ECO:0007669"/>
    <property type="project" value="TreeGrafter"/>
</dbReference>